<feature type="transmembrane region" description="Helical" evidence="1">
    <location>
        <begin position="20"/>
        <end position="43"/>
    </location>
</feature>
<dbReference type="Proteomes" id="UP000654401">
    <property type="component" value="Unassembled WGS sequence"/>
</dbReference>
<accession>A0A8J6P843</accession>
<sequence length="155" mass="16699">MNSTHKQNIFPAGWPGGYTLIETLISLFLLTTALLGLAALYAISLKSSHGATMHDLATMQGMGMVERIRANPSAVDAGTYLGLSGEPSGTDCTTAHCDPENMARFDFREWNRQNASMLPSGTGDISNPAGNMYQVTITWADGEATPSYSLTFYPR</sequence>
<comment type="caution">
    <text evidence="2">The sequence shown here is derived from an EMBL/GenBank/DDBJ whole genome shotgun (WGS) entry which is preliminary data.</text>
</comment>
<protein>
    <submittedName>
        <fullName evidence="2">Type IV pilus modification protein PilV</fullName>
    </submittedName>
</protein>
<dbReference type="PROSITE" id="PS00409">
    <property type="entry name" value="PROKAR_NTER_METHYL"/>
    <property type="match status" value="1"/>
</dbReference>
<evidence type="ECO:0000256" key="1">
    <source>
        <dbReference type="SAM" id="Phobius"/>
    </source>
</evidence>
<keyword evidence="1" id="KW-1133">Transmembrane helix</keyword>
<dbReference type="AlphaFoldDB" id="A0A8J6P843"/>
<keyword evidence="1" id="KW-0472">Membrane</keyword>
<evidence type="ECO:0000313" key="2">
    <source>
        <dbReference type="EMBL" id="MBC8519793.1"/>
    </source>
</evidence>
<proteinExistence type="predicted"/>
<dbReference type="EMBL" id="JACNFK010000027">
    <property type="protein sequence ID" value="MBC8519793.1"/>
    <property type="molecule type" value="Genomic_DNA"/>
</dbReference>
<gene>
    <name evidence="2" type="primary">pilV</name>
    <name evidence="2" type="ORF">H8D24_05250</name>
</gene>
<dbReference type="InterPro" id="IPR013362">
    <property type="entry name" value="Pilus_4_PilV"/>
</dbReference>
<evidence type="ECO:0000313" key="3">
    <source>
        <dbReference type="Proteomes" id="UP000654401"/>
    </source>
</evidence>
<dbReference type="InterPro" id="IPR012902">
    <property type="entry name" value="N_methyl_site"/>
</dbReference>
<organism evidence="2 3">
    <name type="scientific">Candidatus Thiopontia autotrophica</name>
    <dbReference type="NCBI Taxonomy" id="2841688"/>
    <lineage>
        <taxon>Bacteria</taxon>
        <taxon>Pseudomonadati</taxon>
        <taxon>Pseudomonadota</taxon>
        <taxon>Gammaproteobacteria</taxon>
        <taxon>Candidatus Thiopontia</taxon>
    </lineage>
</organism>
<name>A0A8J6P843_9GAMM</name>
<keyword evidence="1" id="KW-0812">Transmembrane</keyword>
<reference evidence="2 3" key="1">
    <citation type="submission" date="2020-08" db="EMBL/GenBank/DDBJ databases">
        <title>Bridging the membrane lipid divide: bacteria of the FCB group superphylum have the potential to synthesize archaeal ether lipids.</title>
        <authorList>
            <person name="Villanueva L."/>
            <person name="Von Meijenfeldt F.A.B."/>
            <person name="Westbye A.B."/>
            <person name="Yadav S."/>
            <person name="Hopmans E.C."/>
            <person name="Dutilh B.E."/>
            <person name="Sinninghe Damste J.S."/>
        </authorList>
    </citation>
    <scope>NUCLEOTIDE SEQUENCE [LARGE SCALE GENOMIC DNA]</scope>
    <source>
        <strain evidence="2">NIOZ-UU100</strain>
    </source>
</reference>
<dbReference type="NCBIfam" id="TIGR02523">
    <property type="entry name" value="type_IV_pilV"/>
    <property type="match status" value="1"/>
</dbReference>